<keyword evidence="2" id="KW-1185">Reference proteome</keyword>
<evidence type="ECO:0000313" key="2">
    <source>
        <dbReference type="Proteomes" id="UP000616346"/>
    </source>
</evidence>
<accession>A0ABR8VFN6</accession>
<proteinExistence type="predicted"/>
<reference evidence="1 2" key="1">
    <citation type="submission" date="2020-08" db="EMBL/GenBank/DDBJ databases">
        <title>A Genomic Blueprint of the Chicken Gut Microbiome.</title>
        <authorList>
            <person name="Gilroy R."/>
            <person name="Ravi A."/>
            <person name="Getino M."/>
            <person name="Pursley I."/>
            <person name="Horton D.L."/>
            <person name="Alikhan N.-F."/>
            <person name="Baker D."/>
            <person name="Gharbi K."/>
            <person name="Hall N."/>
            <person name="Watson M."/>
            <person name="Adriaenssens E.M."/>
            <person name="Foster-Nyarko E."/>
            <person name="Jarju S."/>
            <person name="Secka A."/>
            <person name="Antonio M."/>
            <person name="Oren A."/>
            <person name="Chaudhuri R."/>
            <person name="La Ragione R.M."/>
            <person name="Hildebrand F."/>
            <person name="Pallen M.J."/>
        </authorList>
    </citation>
    <scope>NUCLEOTIDE SEQUENCE [LARGE SCALE GENOMIC DNA]</scope>
    <source>
        <strain evidence="1 2">Sa1YUN3</strain>
    </source>
</reference>
<feature type="non-terminal residue" evidence="1">
    <location>
        <position position="146"/>
    </location>
</feature>
<dbReference type="Proteomes" id="UP000616346">
    <property type="component" value="Unassembled WGS sequence"/>
</dbReference>
<gene>
    <name evidence="1" type="ORF">H9626_13570</name>
</gene>
<protein>
    <submittedName>
        <fullName evidence="1">Uncharacterized protein</fullName>
    </submittedName>
</protein>
<name>A0ABR8VFN6_9BACT</name>
<evidence type="ECO:0000313" key="1">
    <source>
        <dbReference type="EMBL" id="MBD8003216.1"/>
    </source>
</evidence>
<dbReference type="RefSeq" id="WP_191710829.1">
    <property type="nucleotide sequence ID" value="NZ_JACSPQ010000044.1"/>
</dbReference>
<sequence>MSDLNNNDLTQQFTKSVIDVAESLINDGVSTPKQDLAIPDVPASKQRTSGYNETLDWLNHKGDFKRDKEDAGKLIRQVFEAQLMNFLFENLDGWALTVVKYAENQSYALDVALAKVWILSQLEHTVAAVTEWQAGIAYAQKETLTS</sequence>
<dbReference type="EMBL" id="JACSPQ010000044">
    <property type="protein sequence ID" value="MBD8003216.1"/>
    <property type="molecule type" value="Genomic_DNA"/>
</dbReference>
<organism evidence="1 2">
    <name type="scientific">Phocaeicola faecium</name>
    <dbReference type="NCBI Taxonomy" id="2762213"/>
    <lineage>
        <taxon>Bacteria</taxon>
        <taxon>Pseudomonadati</taxon>
        <taxon>Bacteroidota</taxon>
        <taxon>Bacteroidia</taxon>
        <taxon>Bacteroidales</taxon>
        <taxon>Bacteroidaceae</taxon>
        <taxon>Phocaeicola</taxon>
    </lineage>
</organism>
<comment type="caution">
    <text evidence="1">The sequence shown here is derived from an EMBL/GenBank/DDBJ whole genome shotgun (WGS) entry which is preliminary data.</text>
</comment>